<keyword evidence="3" id="KW-1185">Reference proteome</keyword>
<feature type="region of interest" description="Disordered" evidence="1">
    <location>
        <begin position="88"/>
        <end position="111"/>
    </location>
</feature>
<evidence type="ECO:0000313" key="2">
    <source>
        <dbReference type="EMBL" id="GFS26163.1"/>
    </source>
</evidence>
<comment type="caution">
    <text evidence="2">The sequence shown here is derived from an EMBL/GenBank/DDBJ whole genome shotgun (WGS) entry which is preliminary data.</text>
</comment>
<evidence type="ECO:0000256" key="1">
    <source>
        <dbReference type="SAM" id="MobiDB-lite"/>
    </source>
</evidence>
<feature type="compositionally biased region" description="Basic and acidic residues" evidence="1">
    <location>
        <begin position="137"/>
        <end position="151"/>
    </location>
</feature>
<name>A0AAV4JTR1_9GAST</name>
<evidence type="ECO:0000313" key="3">
    <source>
        <dbReference type="Proteomes" id="UP000762676"/>
    </source>
</evidence>
<feature type="compositionally biased region" description="Polar residues" evidence="1">
    <location>
        <begin position="95"/>
        <end position="109"/>
    </location>
</feature>
<dbReference type="EMBL" id="BMAT01014091">
    <property type="protein sequence ID" value="GFS26163.1"/>
    <property type="molecule type" value="Genomic_DNA"/>
</dbReference>
<organism evidence="2 3">
    <name type="scientific">Elysia marginata</name>
    <dbReference type="NCBI Taxonomy" id="1093978"/>
    <lineage>
        <taxon>Eukaryota</taxon>
        <taxon>Metazoa</taxon>
        <taxon>Spiralia</taxon>
        <taxon>Lophotrochozoa</taxon>
        <taxon>Mollusca</taxon>
        <taxon>Gastropoda</taxon>
        <taxon>Heterobranchia</taxon>
        <taxon>Euthyneura</taxon>
        <taxon>Panpulmonata</taxon>
        <taxon>Sacoglossa</taxon>
        <taxon>Placobranchoidea</taxon>
        <taxon>Plakobranchidae</taxon>
        <taxon>Elysia</taxon>
    </lineage>
</organism>
<sequence>MKTHLDLLHPTVQETVLQHQHAQKLYHDKTCKEREFAVNDNVYVRNYGRGEKWVPGEIVQSTGPVSYKVKTNEGSIVRRHANQVRVTCAEHESESVTSPRSDRPTQSVESCPEAVIVETSVPTTVAAGNRVLPEISTSHHSESEMTYDPRVESPNQQPLRRSSRAKKAPDKLDL</sequence>
<protein>
    <submittedName>
        <fullName evidence="2">Polyprotein</fullName>
    </submittedName>
</protein>
<accession>A0AAV4JTR1</accession>
<feature type="region of interest" description="Disordered" evidence="1">
    <location>
        <begin position="127"/>
        <end position="174"/>
    </location>
</feature>
<gene>
    <name evidence="2" type="ORF">ElyMa_007045600</name>
</gene>
<proteinExistence type="predicted"/>
<dbReference type="Proteomes" id="UP000762676">
    <property type="component" value="Unassembled WGS sequence"/>
</dbReference>
<dbReference type="AlphaFoldDB" id="A0AAV4JTR1"/>
<reference evidence="2 3" key="1">
    <citation type="journal article" date="2021" name="Elife">
        <title>Chloroplast acquisition without the gene transfer in kleptoplastic sea slugs, Plakobranchus ocellatus.</title>
        <authorList>
            <person name="Maeda T."/>
            <person name="Takahashi S."/>
            <person name="Yoshida T."/>
            <person name="Shimamura S."/>
            <person name="Takaki Y."/>
            <person name="Nagai Y."/>
            <person name="Toyoda A."/>
            <person name="Suzuki Y."/>
            <person name="Arimoto A."/>
            <person name="Ishii H."/>
            <person name="Satoh N."/>
            <person name="Nishiyama T."/>
            <person name="Hasebe M."/>
            <person name="Maruyama T."/>
            <person name="Minagawa J."/>
            <person name="Obokata J."/>
            <person name="Shigenobu S."/>
        </authorList>
    </citation>
    <scope>NUCLEOTIDE SEQUENCE [LARGE SCALE GENOMIC DNA]</scope>
</reference>